<dbReference type="EMBL" id="AHDV01000040">
    <property type="protein sequence ID" value="EJV76539.1"/>
    <property type="molecule type" value="Genomic_DNA"/>
</dbReference>
<gene>
    <name evidence="1" type="ORF">IG3_05227</name>
</gene>
<evidence type="ECO:0000313" key="2">
    <source>
        <dbReference type="Proteomes" id="UP000004136"/>
    </source>
</evidence>
<organism evidence="1 2">
    <name type="scientific">Bacillus cereus HuA2-1</name>
    <dbReference type="NCBI Taxonomy" id="1053201"/>
    <lineage>
        <taxon>Bacteria</taxon>
        <taxon>Bacillati</taxon>
        <taxon>Bacillota</taxon>
        <taxon>Bacilli</taxon>
        <taxon>Bacillales</taxon>
        <taxon>Bacillaceae</taxon>
        <taxon>Bacillus</taxon>
        <taxon>Bacillus cereus group</taxon>
    </lineage>
</organism>
<dbReference type="HOGENOM" id="CLU_3229409_0_0_9"/>
<reference evidence="1 2" key="1">
    <citation type="submission" date="2012-04" db="EMBL/GenBank/DDBJ databases">
        <title>The Genome Sequence of Bacillus cereus HuA2-1.</title>
        <authorList>
            <consortium name="The Broad Institute Genome Sequencing Platform"/>
            <consortium name="The Broad Institute Genome Sequencing Center for Infectious Disease"/>
            <person name="Feldgarden M."/>
            <person name="Van der Auwera G.A."/>
            <person name="Mahillon J."/>
            <person name="Duprez V."/>
            <person name="Timmery S."/>
            <person name="Mattelet C."/>
            <person name="Dierick K."/>
            <person name="Sun M."/>
            <person name="Yu Z."/>
            <person name="Zhu L."/>
            <person name="Hu X."/>
            <person name="Shank E.B."/>
            <person name="Swiecicka I."/>
            <person name="Hansen B.M."/>
            <person name="Andrup L."/>
            <person name="Young S.K."/>
            <person name="Zeng Q."/>
            <person name="Gargeya S."/>
            <person name="Fitzgerald M."/>
            <person name="Haas B."/>
            <person name="Abouelleil A."/>
            <person name="Alvarado L."/>
            <person name="Arachchi H.M."/>
            <person name="Berlin A."/>
            <person name="Chapman S.B."/>
            <person name="Goldberg J."/>
            <person name="Griggs A."/>
            <person name="Gujja S."/>
            <person name="Hansen M."/>
            <person name="Howarth C."/>
            <person name="Imamovic A."/>
            <person name="Larimer J."/>
            <person name="McCowen C."/>
            <person name="Montmayeur A."/>
            <person name="Murphy C."/>
            <person name="Neiman D."/>
            <person name="Pearson M."/>
            <person name="Priest M."/>
            <person name="Roberts A."/>
            <person name="Saif S."/>
            <person name="Shea T."/>
            <person name="Sisk P."/>
            <person name="Sykes S."/>
            <person name="Wortman J."/>
            <person name="Nusbaum C."/>
            <person name="Birren B."/>
        </authorList>
    </citation>
    <scope>NUCLEOTIDE SEQUENCE [LARGE SCALE GENOMIC DNA]</scope>
    <source>
        <strain evidence="1 2">HuA2-1</strain>
    </source>
</reference>
<protein>
    <submittedName>
        <fullName evidence="1">Uncharacterized protein</fullName>
    </submittedName>
</protein>
<proteinExistence type="predicted"/>
<name>J9BCQ3_BACCE</name>
<dbReference type="AlphaFoldDB" id="J9BCQ3"/>
<dbReference type="PATRIC" id="fig|1053201.3.peg.5360"/>
<comment type="caution">
    <text evidence="1">The sequence shown here is derived from an EMBL/GenBank/DDBJ whole genome shotgun (WGS) entry which is preliminary data.</text>
</comment>
<evidence type="ECO:0000313" key="1">
    <source>
        <dbReference type="EMBL" id="EJV76539.1"/>
    </source>
</evidence>
<dbReference type="Proteomes" id="UP000004136">
    <property type="component" value="Unassembled WGS sequence"/>
</dbReference>
<accession>J9BCQ3</accession>
<sequence>MKSKIKEQLAKANCSYPGELETNVSTILTKYWILFRREWSESF</sequence>